<dbReference type="Proteomes" id="UP000319555">
    <property type="component" value="Unassembled WGS sequence"/>
</dbReference>
<dbReference type="GO" id="GO:0006351">
    <property type="term" value="P:DNA-templated transcription"/>
    <property type="evidence" value="ECO:0007669"/>
    <property type="project" value="TreeGrafter"/>
</dbReference>
<keyword evidence="7" id="KW-1185">Reference proteome</keyword>
<evidence type="ECO:0000256" key="3">
    <source>
        <dbReference type="ARBA" id="ARBA00023125"/>
    </source>
</evidence>
<dbReference type="Pfam" id="PF03466">
    <property type="entry name" value="LysR_substrate"/>
    <property type="match status" value="1"/>
</dbReference>
<organism evidence="6 7">
    <name type="scientific">Ruegeria faecimaris</name>
    <dbReference type="NCBI Taxonomy" id="686389"/>
    <lineage>
        <taxon>Bacteria</taxon>
        <taxon>Pseudomonadati</taxon>
        <taxon>Pseudomonadota</taxon>
        <taxon>Alphaproteobacteria</taxon>
        <taxon>Rhodobacterales</taxon>
        <taxon>Roseobacteraceae</taxon>
        <taxon>Ruegeria</taxon>
    </lineage>
</organism>
<dbReference type="InterPro" id="IPR036388">
    <property type="entry name" value="WH-like_DNA-bd_sf"/>
</dbReference>
<accession>A0A521DQW4</accession>
<dbReference type="CDD" id="cd08432">
    <property type="entry name" value="PBP2_GcdR_TrpI_HvrB_AmpR_like"/>
    <property type="match status" value="1"/>
</dbReference>
<comment type="similarity">
    <text evidence="1">Belongs to the LysR transcriptional regulatory family.</text>
</comment>
<dbReference type="SUPFAM" id="SSF53850">
    <property type="entry name" value="Periplasmic binding protein-like II"/>
    <property type="match status" value="1"/>
</dbReference>
<dbReference type="PROSITE" id="PS50931">
    <property type="entry name" value="HTH_LYSR"/>
    <property type="match status" value="1"/>
</dbReference>
<evidence type="ECO:0000256" key="1">
    <source>
        <dbReference type="ARBA" id="ARBA00009437"/>
    </source>
</evidence>
<gene>
    <name evidence="6" type="ORF">SAMN06265380_10760</name>
</gene>
<name>A0A521DQW4_9RHOB</name>
<dbReference type="InterPro" id="IPR036390">
    <property type="entry name" value="WH_DNA-bd_sf"/>
</dbReference>
<protein>
    <submittedName>
        <fullName evidence="6">Transcriptional regulator, LysR family</fullName>
    </submittedName>
</protein>
<sequence length="292" mass="31874">MADLPPLNGLRAFEVAGRRLSFRAAADELGVTQGAVAQQVRLLEAHLEVTLFERVPKGLEFTSVGRSYHARISVAFASLRSATAELKPEPDKVIISVTPTFAARWLIPNLPDFAESHPEIDLRILATEKVSSFHSDGIDLAVRQGSPPFGAALRAALIFRQEVIAVAAPEFISEAFDSLTPDDLAHLPKIHDTHDLWPRYLADLGVRDKSQRGLRLSQTALAVDAAIARQGVALVSRFMVSRDLEAGRLVEVGAARDIGGSDFYLLIERSAANQHAVMQVVNWLKSRSAKET</sequence>
<dbReference type="RefSeq" id="WP_142637721.1">
    <property type="nucleotide sequence ID" value="NZ_FXTE01000007.1"/>
</dbReference>
<keyword evidence="2" id="KW-0805">Transcription regulation</keyword>
<feature type="domain" description="HTH lysR-type" evidence="5">
    <location>
        <begin position="5"/>
        <end position="62"/>
    </location>
</feature>
<evidence type="ECO:0000256" key="2">
    <source>
        <dbReference type="ARBA" id="ARBA00023015"/>
    </source>
</evidence>
<evidence type="ECO:0000313" key="6">
    <source>
        <dbReference type="EMBL" id="SMO74096.1"/>
    </source>
</evidence>
<dbReference type="Gene3D" id="1.10.10.10">
    <property type="entry name" value="Winged helix-like DNA-binding domain superfamily/Winged helix DNA-binding domain"/>
    <property type="match status" value="1"/>
</dbReference>
<dbReference type="PANTHER" id="PTHR30537">
    <property type="entry name" value="HTH-TYPE TRANSCRIPTIONAL REGULATOR"/>
    <property type="match status" value="1"/>
</dbReference>
<dbReference type="InterPro" id="IPR058163">
    <property type="entry name" value="LysR-type_TF_proteobact-type"/>
</dbReference>
<reference evidence="6 7" key="1">
    <citation type="submission" date="2017-05" db="EMBL/GenBank/DDBJ databases">
        <authorList>
            <person name="Varghese N."/>
            <person name="Submissions S."/>
        </authorList>
    </citation>
    <scope>NUCLEOTIDE SEQUENCE [LARGE SCALE GENOMIC DNA]</scope>
    <source>
        <strain evidence="6 7">DSM 28009</strain>
    </source>
</reference>
<dbReference type="OrthoDB" id="9813056at2"/>
<dbReference type="Pfam" id="PF00126">
    <property type="entry name" value="HTH_1"/>
    <property type="match status" value="1"/>
</dbReference>
<dbReference type="InterPro" id="IPR005119">
    <property type="entry name" value="LysR_subst-bd"/>
</dbReference>
<dbReference type="GO" id="GO:0003700">
    <property type="term" value="F:DNA-binding transcription factor activity"/>
    <property type="evidence" value="ECO:0007669"/>
    <property type="project" value="InterPro"/>
</dbReference>
<proteinExistence type="inferred from homology"/>
<dbReference type="PRINTS" id="PR00039">
    <property type="entry name" value="HTHLYSR"/>
</dbReference>
<evidence type="ECO:0000259" key="5">
    <source>
        <dbReference type="PROSITE" id="PS50931"/>
    </source>
</evidence>
<dbReference type="GO" id="GO:0043565">
    <property type="term" value="F:sequence-specific DNA binding"/>
    <property type="evidence" value="ECO:0007669"/>
    <property type="project" value="TreeGrafter"/>
</dbReference>
<keyword evidence="3" id="KW-0238">DNA-binding</keyword>
<dbReference type="EMBL" id="FXTE01000007">
    <property type="protein sequence ID" value="SMO74096.1"/>
    <property type="molecule type" value="Genomic_DNA"/>
</dbReference>
<evidence type="ECO:0000256" key="4">
    <source>
        <dbReference type="ARBA" id="ARBA00023163"/>
    </source>
</evidence>
<keyword evidence="4" id="KW-0804">Transcription</keyword>
<dbReference type="Gene3D" id="3.40.190.10">
    <property type="entry name" value="Periplasmic binding protein-like II"/>
    <property type="match status" value="2"/>
</dbReference>
<dbReference type="SUPFAM" id="SSF46785">
    <property type="entry name" value="Winged helix' DNA-binding domain"/>
    <property type="match status" value="1"/>
</dbReference>
<dbReference type="InterPro" id="IPR000847">
    <property type="entry name" value="LysR_HTH_N"/>
</dbReference>
<dbReference type="PANTHER" id="PTHR30537:SF74">
    <property type="entry name" value="HTH-TYPE TRANSCRIPTIONAL REGULATOR TRPI"/>
    <property type="match status" value="1"/>
</dbReference>
<dbReference type="AlphaFoldDB" id="A0A521DQW4"/>
<evidence type="ECO:0000313" key="7">
    <source>
        <dbReference type="Proteomes" id="UP000319555"/>
    </source>
</evidence>